<evidence type="ECO:0008006" key="5">
    <source>
        <dbReference type="Google" id="ProtNLM"/>
    </source>
</evidence>
<keyword evidence="1" id="KW-1133">Transmembrane helix</keyword>
<keyword evidence="1" id="KW-0812">Transmembrane</keyword>
<gene>
    <name evidence="3" type="ORF">PFFVO_01917</name>
</gene>
<reference evidence="3 4" key="2">
    <citation type="submission" date="2013-02" db="EMBL/GenBank/DDBJ databases">
        <title>The Genome Sequence of Plasmodium falciparum Vietnam Oak-Knoll (FVO).</title>
        <authorList>
            <consortium name="The Broad Institute Genome Sequencing Platform"/>
            <consortium name="The Broad Institute Genome Sequencing Center for Infectious Disease"/>
            <person name="Neafsey D."/>
            <person name="Cheeseman I."/>
            <person name="Volkman S."/>
            <person name="Adams J."/>
            <person name="Walker B."/>
            <person name="Young S.K."/>
            <person name="Zeng Q."/>
            <person name="Gargeya S."/>
            <person name="Fitzgerald M."/>
            <person name="Haas B."/>
            <person name="Abouelleil A."/>
            <person name="Alvarado L."/>
            <person name="Arachchi H.M."/>
            <person name="Berlin A.M."/>
            <person name="Chapman S.B."/>
            <person name="Dewar J."/>
            <person name="Goldberg J."/>
            <person name="Griggs A."/>
            <person name="Gujja S."/>
            <person name="Hansen M."/>
            <person name="Howarth C."/>
            <person name="Imamovic A."/>
            <person name="Larimer J."/>
            <person name="McCowan C."/>
            <person name="Murphy C."/>
            <person name="Neiman D."/>
            <person name="Pearson M."/>
            <person name="Priest M."/>
            <person name="Roberts A."/>
            <person name="Saif S."/>
            <person name="Shea T."/>
            <person name="Sisk P."/>
            <person name="Sykes S."/>
            <person name="Wortman J."/>
            <person name="Nusbaum C."/>
            <person name="Birren B."/>
        </authorList>
    </citation>
    <scope>NUCLEOTIDE SEQUENCE [LARGE SCALE GENOMIC DNA]</scope>
    <source>
        <strain evidence="4">Vietnam Oak-Knoll (FVO)</strain>
    </source>
</reference>
<evidence type="ECO:0000313" key="3">
    <source>
        <dbReference type="EMBL" id="ETW19342.1"/>
    </source>
</evidence>
<sequence length="334" mass="37738">MKFNYINILLFSLSLNILLLSSQVYNQRNHKSITPHTPKEHPIKIHRSLCECELYEPTNYDNDPEMKVVMQDFDRQSSQRFEEYNKRMIKNRQKCKERCDKDIQKIILKDKIEKELTEKLSTLQTDISTDDIPTCVCDKSASDKVENTCLKCGGILGTAVSGWSVLGSIGFYAFVNSNAMDAAVKAGITEVLYQLKQEYVLELLFEDKLAEFVTAETYACPNALNKAIMAAKGTVCSVGDLQRASCNYPFFDPSKIGPNIHSATTKGIEAANVAEANTWNGAFSSPAFFSNPIVISAIVVICIALILLIIYLILRYRRKKQMNKKLKYIKLLKE</sequence>
<organism evidence="3 4">
    <name type="scientific">Plasmodium falciparum Vietnam Oak-Knoll</name>
    <name type="common">FVO</name>
    <dbReference type="NCBI Taxonomy" id="1036723"/>
    <lineage>
        <taxon>Eukaryota</taxon>
        <taxon>Sar</taxon>
        <taxon>Alveolata</taxon>
        <taxon>Apicomplexa</taxon>
        <taxon>Aconoidasida</taxon>
        <taxon>Haemosporida</taxon>
        <taxon>Plasmodiidae</taxon>
        <taxon>Plasmodium</taxon>
        <taxon>Plasmodium (Laverania)</taxon>
    </lineage>
</organism>
<evidence type="ECO:0000256" key="1">
    <source>
        <dbReference type="SAM" id="Phobius"/>
    </source>
</evidence>
<evidence type="ECO:0000313" key="4">
    <source>
        <dbReference type="Proteomes" id="UP000030690"/>
    </source>
</evidence>
<feature type="chain" id="PRO_5001538857" description="Surface antigen" evidence="2">
    <location>
        <begin position="23"/>
        <end position="334"/>
    </location>
</feature>
<feature type="signal peptide" evidence="2">
    <location>
        <begin position="1"/>
        <end position="22"/>
    </location>
</feature>
<keyword evidence="2" id="KW-0732">Signal</keyword>
<name>A0A024V9U3_PLAFA</name>
<dbReference type="Proteomes" id="UP000030690">
    <property type="component" value="Unassembled WGS sequence"/>
</dbReference>
<evidence type="ECO:0000256" key="2">
    <source>
        <dbReference type="SAM" id="SignalP"/>
    </source>
</evidence>
<accession>A0A024V9U3</accession>
<dbReference type="EMBL" id="KI925068">
    <property type="protein sequence ID" value="ETW19342.1"/>
    <property type="molecule type" value="Genomic_DNA"/>
</dbReference>
<feature type="transmembrane region" description="Helical" evidence="1">
    <location>
        <begin position="293"/>
        <end position="314"/>
    </location>
</feature>
<keyword evidence="1" id="KW-0472">Membrane</keyword>
<dbReference type="NCBIfam" id="TIGR01477">
    <property type="entry name" value="RIFIN"/>
    <property type="match status" value="1"/>
</dbReference>
<proteinExistence type="predicted"/>
<dbReference type="Pfam" id="PF02009">
    <property type="entry name" value="RIFIN"/>
    <property type="match status" value="2"/>
</dbReference>
<dbReference type="OrthoDB" id="379064at2759"/>
<dbReference type="AlphaFoldDB" id="A0A024V9U3"/>
<reference evidence="3 4" key="1">
    <citation type="submission" date="2013-02" db="EMBL/GenBank/DDBJ databases">
        <title>The Genome Annotation of Plasmodium falciparum Vietnam Oak-Knoll (FVO).</title>
        <authorList>
            <consortium name="The Broad Institute Genome Sequencing Platform"/>
            <consortium name="The Broad Institute Genome Sequencing Center for Infectious Disease"/>
            <person name="Neafsey D."/>
            <person name="Hoffman S."/>
            <person name="Volkman S."/>
            <person name="Rosenthal P."/>
            <person name="Walker B."/>
            <person name="Young S.K."/>
            <person name="Zeng Q."/>
            <person name="Gargeya S."/>
            <person name="Fitzgerald M."/>
            <person name="Haas B."/>
            <person name="Abouelleil A."/>
            <person name="Allen A.W."/>
            <person name="Alvarado L."/>
            <person name="Arachchi H.M."/>
            <person name="Berlin A.M."/>
            <person name="Chapman S.B."/>
            <person name="Gainer-Dewar J."/>
            <person name="Goldberg J."/>
            <person name="Griggs A."/>
            <person name="Gujja S."/>
            <person name="Hansen M."/>
            <person name="Howarth C."/>
            <person name="Imamovic A."/>
            <person name="Ireland A."/>
            <person name="Larimer J."/>
            <person name="McCowan C."/>
            <person name="Murphy C."/>
            <person name="Pearson M."/>
            <person name="Poon T.W."/>
            <person name="Priest M."/>
            <person name="Roberts A."/>
            <person name="Saif S."/>
            <person name="Shea T."/>
            <person name="Sisk P."/>
            <person name="Sykes S."/>
            <person name="Wortman J."/>
            <person name="Nusbaum C."/>
            <person name="Birren B."/>
        </authorList>
    </citation>
    <scope>NUCLEOTIDE SEQUENCE [LARGE SCALE GENOMIC DNA]</scope>
    <source>
        <strain evidence="4">Vietnam Oak-Knoll (FVO)</strain>
    </source>
</reference>
<dbReference type="InterPro" id="IPR006373">
    <property type="entry name" value="VSA_Rifin"/>
</dbReference>
<protein>
    <recommendedName>
        <fullName evidence="5">Surface antigen</fullName>
    </recommendedName>
</protein>